<evidence type="ECO:0000313" key="4">
    <source>
        <dbReference type="EMBL" id="KAF7811991.1"/>
    </source>
</evidence>
<dbReference type="GO" id="GO:0008270">
    <property type="term" value="F:zinc ion binding"/>
    <property type="evidence" value="ECO:0007669"/>
    <property type="project" value="UniProtKB-KW"/>
</dbReference>
<dbReference type="Gene3D" id="3.60.10.10">
    <property type="entry name" value="Endonuclease/exonuclease/phosphatase"/>
    <property type="match status" value="1"/>
</dbReference>
<gene>
    <name evidence="4" type="ORF">G2W53_032967</name>
</gene>
<dbReference type="InterPro" id="IPR036691">
    <property type="entry name" value="Endo/exonu/phosph_ase_sf"/>
</dbReference>
<dbReference type="Proteomes" id="UP000634136">
    <property type="component" value="Unassembled WGS sequence"/>
</dbReference>
<dbReference type="PANTHER" id="PTHR35218">
    <property type="entry name" value="RNASE H DOMAIN-CONTAINING PROTEIN"/>
    <property type="match status" value="1"/>
</dbReference>
<dbReference type="PROSITE" id="PS50158">
    <property type="entry name" value="ZF_CCHC"/>
    <property type="match status" value="1"/>
</dbReference>
<evidence type="ECO:0000256" key="1">
    <source>
        <dbReference type="PROSITE-ProRule" id="PRU00047"/>
    </source>
</evidence>
<protein>
    <submittedName>
        <fullName evidence="4">Ribonuclease H</fullName>
    </submittedName>
</protein>
<keyword evidence="1" id="KW-0479">Metal-binding</keyword>
<feature type="region of interest" description="Disordered" evidence="2">
    <location>
        <begin position="82"/>
        <end position="108"/>
    </location>
</feature>
<feature type="compositionally biased region" description="Basic and acidic residues" evidence="2">
    <location>
        <begin position="82"/>
        <end position="102"/>
    </location>
</feature>
<dbReference type="InterPro" id="IPR001878">
    <property type="entry name" value="Znf_CCHC"/>
</dbReference>
<keyword evidence="5" id="KW-1185">Reference proteome</keyword>
<proteinExistence type="predicted"/>
<dbReference type="OrthoDB" id="1434973at2759"/>
<keyword evidence="1" id="KW-0862">Zinc</keyword>
<dbReference type="EMBL" id="JAAIUW010000010">
    <property type="protein sequence ID" value="KAF7811991.1"/>
    <property type="molecule type" value="Genomic_DNA"/>
</dbReference>
<comment type="caution">
    <text evidence="4">The sequence shown here is derived from an EMBL/GenBank/DDBJ whole genome shotgun (WGS) entry which is preliminary data.</text>
</comment>
<sequence length="457" mass="52760">MNSENSSLGKVLKIDVNTTLQARGKCARMCIEVDLTKLLLSKYSIHGKIRKTEFEGLHLICFECGVYGHDLEHCPIWKAKQEKAKKDKEEGVSGKDNGKEEGNILQEPGEGRYGAWMTVTKPIRPRRPKVDNQKQEKVKKIEASKGGSRFAALESNEENGDNQEIENHEVPSEIILFWSCRGAAGRKFALAFKELKRLHKPDIVFLFETRCNGLKGDIAINKLCFNHKELNDAKGFAGGIWALWTQDINASCLVNHEQFIQLEIENSKGEKWSIIATYANPHLSIRNSVWPVIQEICSNYLFPLIVARDFNENCGHLRAKGWKQPERPFFTWEGPQRPDQDKLYKKLDRVLCSANWRTNFSDASVKLLTKIHSDHHPILVDTEDNSTNPAKRPFRFESCWMQHADFKHLLKDNWEDNLEHHQMMEKLANHLKVWNRDIFGNIKNRKNRIMRSLHGIQ</sequence>
<evidence type="ECO:0000256" key="2">
    <source>
        <dbReference type="SAM" id="MobiDB-lite"/>
    </source>
</evidence>
<dbReference type="GO" id="GO:0003676">
    <property type="term" value="F:nucleic acid binding"/>
    <property type="evidence" value="ECO:0007669"/>
    <property type="project" value="InterPro"/>
</dbReference>
<evidence type="ECO:0000259" key="3">
    <source>
        <dbReference type="PROSITE" id="PS50158"/>
    </source>
</evidence>
<feature type="domain" description="CCHC-type" evidence="3">
    <location>
        <begin position="61"/>
        <end position="75"/>
    </location>
</feature>
<dbReference type="SUPFAM" id="SSF56219">
    <property type="entry name" value="DNase I-like"/>
    <property type="match status" value="1"/>
</dbReference>
<keyword evidence="1" id="KW-0863">Zinc-finger</keyword>
<evidence type="ECO:0000313" key="5">
    <source>
        <dbReference type="Proteomes" id="UP000634136"/>
    </source>
</evidence>
<organism evidence="4 5">
    <name type="scientific">Senna tora</name>
    <dbReference type="NCBI Taxonomy" id="362788"/>
    <lineage>
        <taxon>Eukaryota</taxon>
        <taxon>Viridiplantae</taxon>
        <taxon>Streptophyta</taxon>
        <taxon>Embryophyta</taxon>
        <taxon>Tracheophyta</taxon>
        <taxon>Spermatophyta</taxon>
        <taxon>Magnoliopsida</taxon>
        <taxon>eudicotyledons</taxon>
        <taxon>Gunneridae</taxon>
        <taxon>Pentapetalae</taxon>
        <taxon>rosids</taxon>
        <taxon>fabids</taxon>
        <taxon>Fabales</taxon>
        <taxon>Fabaceae</taxon>
        <taxon>Caesalpinioideae</taxon>
        <taxon>Cassia clade</taxon>
        <taxon>Senna</taxon>
    </lineage>
</organism>
<reference evidence="4" key="1">
    <citation type="submission" date="2020-09" db="EMBL/GenBank/DDBJ databases">
        <title>Genome-Enabled Discovery of Anthraquinone Biosynthesis in Senna tora.</title>
        <authorList>
            <person name="Kang S.-H."/>
            <person name="Pandey R.P."/>
            <person name="Lee C.-M."/>
            <person name="Sim J.-S."/>
            <person name="Jeong J.-T."/>
            <person name="Choi B.-S."/>
            <person name="Jung M."/>
            <person name="Ginzburg D."/>
            <person name="Zhao K."/>
            <person name="Won S.Y."/>
            <person name="Oh T.-J."/>
            <person name="Yu Y."/>
            <person name="Kim N.-H."/>
            <person name="Lee O.R."/>
            <person name="Lee T.-H."/>
            <person name="Bashyal P."/>
            <person name="Kim T.-S."/>
            <person name="Lee W.-H."/>
            <person name="Kawkins C."/>
            <person name="Kim C.-K."/>
            <person name="Kim J.S."/>
            <person name="Ahn B.O."/>
            <person name="Rhee S.Y."/>
            <person name="Sohng J.K."/>
        </authorList>
    </citation>
    <scope>NUCLEOTIDE SEQUENCE</scope>
    <source>
        <tissue evidence="4">Leaf</tissue>
    </source>
</reference>
<dbReference type="PANTHER" id="PTHR35218:SF9">
    <property type="entry name" value="ENDONUCLEASE_EXONUCLEASE_PHOSPHATASE DOMAIN-CONTAINING PROTEIN"/>
    <property type="match status" value="1"/>
</dbReference>
<name>A0A834SYC2_9FABA</name>
<dbReference type="AlphaFoldDB" id="A0A834SYC2"/>
<accession>A0A834SYC2</accession>